<reference evidence="1 4" key="2">
    <citation type="submission" date="2019-07" db="EMBL/GenBank/DDBJ databases">
        <title>Whole genome shotgun sequence of Halolactibacillus miurensis NBRC 100873.</title>
        <authorList>
            <person name="Hosoyama A."/>
            <person name="Uohara A."/>
            <person name="Ohji S."/>
            <person name="Ichikawa N."/>
        </authorList>
    </citation>
    <scope>NUCLEOTIDE SEQUENCE [LARGE SCALE GENOMIC DNA]</scope>
    <source>
        <strain evidence="1 4">NBRC 100873</strain>
    </source>
</reference>
<proteinExistence type="predicted"/>
<reference evidence="2 3" key="1">
    <citation type="submission" date="2016-10" db="EMBL/GenBank/DDBJ databases">
        <authorList>
            <person name="de Groot N.N."/>
        </authorList>
    </citation>
    <scope>NUCLEOTIDE SEQUENCE [LARGE SCALE GENOMIC DNA]</scope>
    <source>
        <strain evidence="2 3">DSM 17074</strain>
    </source>
</reference>
<dbReference type="EMBL" id="FPAI01000007">
    <property type="protein sequence ID" value="SFS70905.1"/>
    <property type="molecule type" value="Genomic_DNA"/>
</dbReference>
<dbReference type="Proteomes" id="UP000199139">
    <property type="component" value="Unassembled WGS sequence"/>
</dbReference>
<evidence type="ECO:0000313" key="2">
    <source>
        <dbReference type="EMBL" id="SFS70905.1"/>
    </source>
</evidence>
<dbReference type="STRING" id="306541.SAMN05421668_10786"/>
<evidence type="ECO:0000313" key="1">
    <source>
        <dbReference type="EMBL" id="GEM04486.1"/>
    </source>
</evidence>
<dbReference type="OrthoDB" id="2876960at2"/>
<name>A0A1I6S1Q4_9BACI</name>
<gene>
    <name evidence="1" type="ORF">HMI01_14740</name>
    <name evidence="2" type="ORF">SAMN05421668_10786</name>
</gene>
<protein>
    <submittedName>
        <fullName evidence="2">Uncharacterized protein</fullName>
    </submittedName>
</protein>
<evidence type="ECO:0000313" key="4">
    <source>
        <dbReference type="Proteomes" id="UP000321773"/>
    </source>
</evidence>
<dbReference type="RefSeq" id="WP_089853527.1">
    <property type="nucleotide sequence ID" value="NZ_BJWJ01000013.1"/>
</dbReference>
<accession>A0A1I6S1Q4</accession>
<dbReference type="AlphaFoldDB" id="A0A1I6S1Q4"/>
<keyword evidence="4" id="KW-1185">Reference proteome</keyword>
<dbReference type="Proteomes" id="UP000321773">
    <property type="component" value="Unassembled WGS sequence"/>
</dbReference>
<dbReference type="EMBL" id="BJWJ01000013">
    <property type="protein sequence ID" value="GEM04486.1"/>
    <property type="molecule type" value="Genomic_DNA"/>
</dbReference>
<organism evidence="2 3">
    <name type="scientific">Halolactibacillus miurensis</name>
    <dbReference type="NCBI Taxonomy" id="306541"/>
    <lineage>
        <taxon>Bacteria</taxon>
        <taxon>Bacillati</taxon>
        <taxon>Bacillota</taxon>
        <taxon>Bacilli</taxon>
        <taxon>Bacillales</taxon>
        <taxon>Bacillaceae</taxon>
        <taxon>Halolactibacillus</taxon>
    </lineage>
</organism>
<evidence type="ECO:0000313" key="3">
    <source>
        <dbReference type="Proteomes" id="UP000199139"/>
    </source>
</evidence>
<sequence length="103" mass="12109">MNKNEIIMNQLINLRLESKSINSENDLRNLIDKYDMIFAGENSNKISSLELAHSLKLRNVLDIDHEEMLLLTPDICKELNMKYEPLYLLKDRSTLADYSIYLF</sequence>